<organism evidence="2 3">
    <name type="scientific">Campylobacter phage F207</name>
    <dbReference type="NCBI Taxonomy" id="2794360"/>
    <lineage>
        <taxon>Viruses</taxon>
        <taxon>Duplodnaviria</taxon>
        <taxon>Heunggongvirae</taxon>
        <taxon>Uroviricota</taxon>
        <taxon>Caudoviricetes</taxon>
        <taxon>Connertonviridae</taxon>
        <taxon>Fletchervirus</taxon>
        <taxon>Fletchervirus F207</taxon>
    </lineage>
</organism>
<evidence type="ECO:0000313" key="3">
    <source>
        <dbReference type="Proteomes" id="UP000595681"/>
    </source>
</evidence>
<dbReference type="EMBL" id="MT863714">
    <property type="protein sequence ID" value="QPX62821.1"/>
    <property type="molecule type" value="Genomic_DNA"/>
</dbReference>
<proteinExistence type="predicted"/>
<keyword evidence="1" id="KW-1133">Transmembrane helix</keyword>
<keyword evidence="1" id="KW-0812">Transmembrane</keyword>
<keyword evidence="1" id="KW-0472">Membrane</keyword>
<gene>
    <name evidence="2" type="ORF">F207_021</name>
</gene>
<sequence length="55" mass="6226">METNTSVVGTFIAIVAVLVIVSVNITSFLYSKRKNDDLTKKQSKKLNEIKDRLKK</sequence>
<keyword evidence="3" id="KW-1185">Reference proteome</keyword>
<dbReference type="Proteomes" id="UP000595681">
    <property type="component" value="Segment"/>
</dbReference>
<protein>
    <submittedName>
        <fullName evidence="2">Uncharacterized protein</fullName>
    </submittedName>
</protein>
<evidence type="ECO:0000256" key="1">
    <source>
        <dbReference type="SAM" id="Phobius"/>
    </source>
</evidence>
<name>A0A7T3N2F9_9CAUD</name>
<accession>A0A7T3N2F9</accession>
<evidence type="ECO:0000313" key="2">
    <source>
        <dbReference type="EMBL" id="QPX62821.1"/>
    </source>
</evidence>
<feature type="transmembrane region" description="Helical" evidence="1">
    <location>
        <begin position="6"/>
        <end position="30"/>
    </location>
</feature>
<reference evidence="2 3" key="1">
    <citation type="submission" date="2020-08" db="EMBL/GenBank/DDBJ databases">
        <authorList>
            <person name="Sorensen M.C.H."/>
        </authorList>
    </citation>
    <scope>NUCLEOTIDE SEQUENCE [LARGE SCALE GENOMIC DNA]</scope>
</reference>